<dbReference type="KEGG" id="tig:THII_1094"/>
<evidence type="ECO:0000313" key="3">
    <source>
        <dbReference type="Proteomes" id="UP000031623"/>
    </source>
</evidence>
<dbReference type="HOGENOM" id="CLU_631550_0_0_6"/>
<proteinExistence type="predicted"/>
<dbReference type="EMBL" id="AP014633">
    <property type="protein sequence ID" value="BAP55391.1"/>
    <property type="molecule type" value="Genomic_DNA"/>
</dbReference>
<sequence>MTFGDSQSYIINHIIRTPSYPLWLDFFEFLFGTEDYLLCVVYFQIIISFTSVLFLSLVLKKYFKLGKITFFLIYLILISPVYSPFTYIKQNLVNQIGTDSLTYSLFLLYIGIVTKTIFKLNFKGLIYILFISILIVTVRPQFIFLYIIDVILIFYYWFKSKNIHKTINLVLMFTVFLLSASLYQRTYNYFFHGVFSSIPPLIGTQLLVAQLYLSNPSLDIQLFHDKKQIDFLKWLYAAIKIREKEASLSQYINDIMPYVPIKKSEAVTLENIYWTHYMDAWRACYWKVAAVCYLCNPAEQSYIESDQLKTSIALKLMKANYFEFIKLYLGTIVSWMSYYWSGYYYHYANLLGIIYTSFLIIQAVILTFIFLRTRKTLFFIFPLITTIHFANYGLIALFEPILLRYSFYTDTLQLVFQVLFLRYIVISVFFKLFK</sequence>
<keyword evidence="1" id="KW-0472">Membrane</keyword>
<evidence type="ECO:0008006" key="4">
    <source>
        <dbReference type="Google" id="ProtNLM"/>
    </source>
</evidence>
<accession>A0A090BUN0</accession>
<gene>
    <name evidence="2" type="ORF">THII_1094</name>
</gene>
<keyword evidence="3" id="KW-1185">Reference proteome</keyword>
<feature type="transmembrane region" description="Helical" evidence="1">
    <location>
        <begin position="71"/>
        <end position="88"/>
    </location>
</feature>
<dbReference type="AlphaFoldDB" id="A0A090BUN0"/>
<feature type="transmembrane region" description="Helical" evidence="1">
    <location>
        <begin position="35"/>
        <end position="59"/>
    </location>
</feature>
<dbReference type="STRING" id="40754.THII_1094"/>
<feature type="transmembrane region" description="Helical" evidence="1">
    <location>
        <begin position="378"/>
        <end position="402"/>
    </location>
</feature>
<keyword evidence="1" id="KW-1133">Transmembrane helix</keyword>
<dbReference type="Proteomes" id="UP000031623">
    <property type="component" value="Chromosome"/>
</dbReference>
<protein>
    <recommendedName>
        <fullName evidence="4">Glycosyltransferase RgtA/B/C/D-like domain-containing protein</fullName>
    </recommendedName>
</protein>
<feature type="transmembrane region" description="Helical" evidence="1">
    <location>
        <begin position="125"/>
        <end position="157"/>
    </location>
</feature>
<feature type="transmembrane region" description="Helical" evidence="1">
    <location>
        <begin position="100"/>
        <end position="118"/>
    </location>
</feature>
<evidence type="ECO:0000256" key="1">
    <source>
        <dbReference type="SAM" id="Phobius"/>
    </source>
</evidence>
<evidence type="ECO:0000313" key="2">
    <source>
        <dbReference type="EMBL" id="BAP55391.1"/>
    </source>
</evidence>
<reference evidence="2 3" key="1">
    <citation type="journal article" date="2014" name="ISME J.">
        <title>Ecophysiology of Thioploca ingrica as revealed by the complete genome sequence supplemented with proteomic evidence.</title>
        <authorList>
            <person name="Kojima H."/>
            <person name="Ogura Y."/>
            <person name="Yamamoto N."/>
            <person name="Togashi T."/>
            <person name="Mori H."/>
            <person name="Watanabe T."/>
            <person name="Nemoto F."/>
            <person name="Kurokawa K."/>
            <person name="Hayashi T."/>
            <person name="Fukui M."/>
        </authorList>
    </citation>
    <scope>NUCLEOTIDE SEQUENCE [LARGE SCALE GENOMIC DNA]</scope>
</reference>
<feature type="transmembrane region" description="Helical" evidence="1">
    <location>
        <begin position="163"/>
        <end position="183"/>
    </location>
</feature>
<feature type="transmembrane region" description="Helical" evidence="1">
    <location>
        <begin position="347"/>
        <end position="371"/>
    </location>
</feature>
<name>A0A090BUN0_9GAMM</name>
<feature type="transmembrane region" description="Helical" evidence="1">
    <location>
        <begin position="324"/>
        <end position="341"/>
    </location>
</feature>
<feature type="transmembrane region" description="Helical" evidence="1">
    <location>
        <begin position="414"/>
        <end position="433"/>
    </location>
</feature>
<organism evidence="2 3">
    <name type="scientific">Thioploca ingrica</name>
    <dbReference type="NCBI Taxonomy" id="40754"/>
    <lineage>
        <taxon>Bacteria</taxon>
        <taxon>Pseudomonadati</taxon>
        <taxon>Pseudomonadota</taxon>
        <taxon>Gammaproteobacteria</taxon>
        <taxon>Thiotrichales</taxon>
        <taxon>Thiotrichaceae</taxon>
        <taxon>Thioploca</taxon>
    </lineage>
</organism>
<keyword evidence="1" id="KW-0812">Transmembrane</keyword>